<evidence type="ECO:0000313" key="2">
    <source>
        <dbReference type="Proteomes" id="UP000591131"/>
    </source>
</evidence>
<organism evidence="1 2">
    <name type="scientific">Perkinsus chesapeaki</name>
    <name type="common">Clam parasite</name>
    <name type="synonym">Perkinsus andrewsi</name>
    <dbReference type="NCBI Taxonomy" id="330153"/>
    <lineage>
        <taxon>Eukaryota</taxon>
        <taxon>Sar</taxon>
        <taxon>Alveolata</taxon>
        <taxon>Perkinsozoa</taxon>
        <taxon>Perkinsea</taxon>
        <taxon>Perkinsida</taxon>
        <taxon>Perkinsidae</taxon>
        <taxon>Perkinsus</taxon>
    </lineage>
</organism>
<evidence type="ECO:0000313" key="1">
    <source>
        <dbReference type="EMBL" id="KAF4676833.1"/>
    </source>
</evidence>
<comment type="caution">
    <text evidence="1">The sequence shown here is derived from an EMBL/GenBank/DDBJ whole genome shotgun (WGS) entry which is preliminary data.</text>
</comment>
<dbReference type="Proteomes" id="UP000591131">
    <property type="component" value="Unassembled WGS sequence"/>
</dbReference>
<reference evidence="1 2" key="1">
    <citation type="submission" date="2020-04" db="EMBL/GenBank/DDBJ databases">
        <title>Perkinsus chesapeaki whole genome sequence.</title>
        <authorList>
            <person name="Bogema D.R."/>
        </authorList>
    </citation>
    <scope>NUCLEOTIDE SEQUENCE [LARGE SCALE GENOMIC DNA]</scope>
    <source>
        <strain evidence="1">ATCC PRA-425</strain>
    </source>
</reference>
<proteinExistence type="predicted"/>
<name>A0A7J6MZ00_PERCH</name>
<dbReference type="EMBL" id="JAAPAO010000027">
    <property type="protein sequence ID" value="KAF4676833.1"/>
    <property type="molecule type" value="Genomic_DNA"/>
</dbReference>
<keyword evidence="2" id="KW-1185">Reference proteome</keyword>
<sequence>MAIAEKTNILSGRIVARATTNRVGEEYHRRYGGTIRSEFKPGTSQGTAVKLIVSKRFTWLTAWLMGFRAFHPSALGWDGKPSGLTADELVAVALLETGLHGLRAQRERRLPSSLFDKVAHEVKYFGWSTQAEIDRVRRPNQLPAYFHHSIRTGDIDPDRLLEDLARFYGAPSAIRLGRQPDEVMSITEVTEGDSN</sequence>
<accession>A0A7J6MZ00</accession>
<gene>
    <name evidence="1" type="ORF">FOL47_004767</name>
</gene>
<protein>
    <submittedName>
        <fullName evidence="1">Uncharacterized protein</fullName>
    </submittedName>
</protein>
<dbReference type="AlphaFoldDB" id="A0A7J6MZ00"/>